<organism evidence="2 3">
    <name type="scientific">Exiguobacterium oxidotolerans</name>
    <dbReference type="NCBI Taxonomy" id="223958"/>
    <lineage>
        <taxon>Bacteria</taxon>
        <taxon>Bacillati</taxon>
        <taxon>Bacillota</taxon>
        <taxon>Bacilli</taxon>
        <taxon>Bacillales</taxon>
        <taxon>Bacillales Family XII. Incertae Sedis</taxon>
        <taxon>Exiguobacterium</taxon>
    </lineage>
</organism>
<dbReference type="AlphaFoldDB" id="A0A653IGC0"/>
<feature type="signal peptide" evidence="1">
    <location>
        <begin position="1"/>
        <end position="23"/>
    </location>
</feature>
<evidence type="ECO:0000313" key="2">
    <source>
        <dbReference type="EMBL" id="VWX37663.1"/>
    </source>
</evidence>
<accession>A0A653IGC0</accession>
<evidence type="ECO:0000313" key="3">
    <source>
        <dbReference type="Proteomes" id="UP000439752"/>
    </source>
</evidence>
<feature type="chain" id="PRO_5024823603" description="DUF4352 domain-containing protein" evidence="1">
    <location>
        <begin position="24"/>
        <end position="202"/>
    </location>
</feature>
<protein>
    <recommendedName>
        <fullName evidence="4">DUF4352 domain-containing protein</fullName>
    </recommendedName>
</protein>
<sequence>MTTQKRLLSLATITVLTGGAVFAFTNTDGFNTQDETVSDVAATDTTVTKVSTSRVSGTPSIQKLMSAGMVQTYPGDPALKKNSFRVDPIVLSAPKELKLKEKDGYRYITVPLILHNKEGTSDGYSVYRPNAFSINDGHGHDYAPVDYISHNKKAWKYEHQYIAPNRLVMDVVYHVPKNANTFVMFASSDAFPKTYTVKISID</sequence>
<dbReference type="EMBL" id="CABWKQ010000027">
    <property type="protein sequence ID" value="VWX37663.1"/>
    <property type="molecule type" value="Genomic_DNA"/>
</dbReference>
<name>A0A653IGC0_9BACL</name>
<proteinExistence type="predicted"/>
<reference evidence="2 3" key="1">
    <citation type="submission" date="2019-10" db="EMBL/GenBank/DDBJ databases">
        <authorList>
            <person name="Karimi E."/>
        </authorList>
    </citation>
    <scope>NUCLEOTIDE SEQUENCE [LARGE SCALE GENOMIC DNA]</scope>
    <source>
        <strain evidence="2">Exiguobacterium sp. 9Y</strain>
    </source>
</reference>
<dbReference type="Proteomes" id="UP000439752">
    <property type="component" value="Unassembled WGS sequence"/>
</dbReference>
<keyword evidence="3" id="KW-1185">Reference proteome</keyword>
<evidence type="ECO:0008006" key="4">
    <source>
        <dbReference type="Google" id="ProtNLM"/>
    </source>
</evidence>
<keyword evidence="1" id="KW-0732">Signal</keyword>
<gene>
    <name evidence="2" type="ORF">EXIGUO9Y_330087</name>
</gene>
<evidence type="ECO:0000256" key="1">
    <source>
        <dbReference type="SAM" id="SignalP"/>
    </source>
</evidence>